<gene>
    <name evidence="3" type="ORF">BN1204_043500</name>
    <name evidence="2" type="ORF">NCLIV_043500</name>
</gene>
<reference evidence="3" key="4">
    <citation type="journal article" date="2015" name="PLoS ONE">
        <title>Comprehensive Evaluation of Toxoplasma gondii VEG and Neospora caninum LIV Genomes with Tachyzoite Stage Transcriptome and Proteome Defines Novel Transcript Features.</title>
        <authorList>
            <person name="Ramaprasad A."/>
            <person name="Mourier T."/>
            <person name="Naeem R."/>
            <person name="Malas T.B."/>
            <person name="Moussa E."/>
            <person name="Panigrahi A."/>
            <person name="Vermont S.J."/>
            <person name="Otto T.D."/>
            <person name="Wastling J."/>
            <person name="Pain A."/>
        </authorList>
    </citation>
    <scope>NUCLEOTIDE SEQUENCE</scope>
    <source>
        <strain evidence="3">Liverpool</strain>
    </source>
</reference>
<dbReference type="InterPro" id="IPR007226">
    <property type="entry name" value="SRS_dom"/>
</dbReference>
<dbReference type="Proteomes" id="UP000007494">
    <property type="component" value="Chromosome IX"/>
</dbReference>
<dbReference type="SUPFAM" id="SSF74877">
    <property type="entry name" value="Major surface antigen p30, SAG1"/>
    <property type="match status" value="2"/>
</dbReference>
<dbReference type="GO" id="GO:0016020">
    <property type="term" value="C:membrane"/>
    <property type="evidence" value="ECO:0007669"/>
    <property type="project" value="InterPro"/>
</dbReference>
<name>F0VCG1_NEOCL</name>
<evidence type="ECO:0000313" key="3">
    <source>
        <dbReference type="EMBL" id="CEL68598.1"/>
    </source>
</evidence>
<feature type="domain" description="SRS" evidence="1">
    <location>
        <begin position="50"/>
        <end position="187"/>
    </location>
</feature>
<sequence length="361" mass="38486">MERPILVSNKSRAGLGLVAAFFCAACLSGVSMGVTAATQTKPNCTTENQMTACVCGTSGSVHVERGNSSETATLSESTNVITVKCAESGFEFVPSDVNLVCVAKNQADLLAACEKGNNSVSPIKGFLIDVSDSNLPEWTAPSDEKKGHSLTFPKGNFPLSDRSFFAGCLKKNQEPLTNDECVVEVRVKARTSAVKDSVLTCAYGKESNSSIPEVTLNSENNSLTILCGSEGVMQPNKDSLTAYYCAGSNTNDCREVNLTEIMPTFTSSWWATDEQNSRAPKLVIPEDGFPSQEETIVLGCNKKGNTEEAEDEQDGVSTAATLPTCRVKVTLSAQTSGSQAPNVSFIGWFVSALILRFLDAY</sequence>
<evidence type="ECO:0000259" key="1">
    <source>
        <dbReference type="Pfam" id="PF04092"/>
    </source>
</evidence>
<evidence type="ECO:0000313" key="4">
    <source>
        <dbReference type="Proteomes" id="UP000007494"/>
    </source>
</evidence>
<dbReference type="GeneID" id="13440268"/>
<organism evidence="2 4">
    <name type="scientific">Neospora caninum (strain Liverpool)</name>
    <dbReference type="NCBI Taxonomy" id="572307"/>
    <lineage>
        <taxon>Eukaryota</taxon>
        <taxon>Sar</taxon>
        <taxon>Alveolata</taxon>
        <taxon>Apicomplexa</taxon>
        <taxon>Conoidasida</taxon>
        <taxon>Coccidia</taxon>
        <taxon>Eucoccidiorida</taxon>
        <taxon>Eimeriorina</taxon>
        <taxon>Sarcocystidae</taxon>
        <taxon>Neospora</taxon>
    </lineage>
</organism>
<dbReference type="Pfam" id="PF04092">
    <property type="entry name" value="SAG"/>
    <property type="match status" value="2"/>
</dbReference>
<dbReference type="VEuPathDB" id="ToxoDB:NCLIV_043500"/>
<dbReference type="EMBL" id="LN714484">
    <property type="protein sequence ID" value="CEL68598.1"/>
    <property type="molecule type" value="Genomic_DNA"/>
</dbReference>
<dbReference type="eggNOG" id="ENOG502TMBZ">
    <property type="taxonomic scope" value="Eukaryota"/>
</dbReference>
<reference evidence="2" key="2">
    <citation type="submission" date="2011-03" db="EMBL/GenBank/DDBJ databases">
        <title>Comparative genomics and transcriptomics of Neospora caninum and Toxoplasma gondii.</title>
        <authorList>
            <person name="Reid A.J."/>
            <person name="Sohal A."/>
            <person name="Harris D."/>
            <person name="Quail M."/>
            <person name="Sanders M."/>
            <person name="Berriman M."/>
            <person name="Wastling J.M."/>
            <person name="Pain A."/>
        </authorList>
    </citation>
    <scope>NUCLEOTIDE SEQUENCE</scope>
    <source>
        <strain evidence="2">Liverpool</strain>
    </source>
</reference>
<dbReference type="AlphaFoldDB" id="F0VCG1"/>
<proteinExistence type="predicted"/>
<dbReference type="InterPro" id="IPR028352">
    <property type="entry name" value="Surface_antig_SAG1"/>
</dbReference>
<dbReference type="PRINTS" id="PR01801">
    <property type="entry name" value="SURFCEANTIGN"/>
</dbReference>
<reference evidence="2" key="1">
    <citation type="submission" date="2011-02" db="EMBL/GenBank/DDBJ databases">
        <authorList>
            <person name="Aslett M."/>
        </authorList>
    </citation>
    <scope>NUCLEOTIDE SEQUENCE</scope>
    <source>
        <strain evidence="2">Liverpool</strain>
    </source>
</reference>
<dbReference type="EMBL" id="FR823385">
    <property type="protein sequence ID" value="CBZ51283.1"/>
    <property type="molecule type" value="Genomic_DNA"/>
</dbReference>
<reference evidence="4" key="3">
    <citation type="journal article" date="2012" name="PLoS Pathog.">
        <title>Comparative genomics of the apicomplexan parasites Toxoplasma gondii and Neospora caninum: Coccidia differing in host range and transmission strategy.</title>
        <authorList>
            <person name="Reid A.J."/>
            <person name="Vermont S.J."/>
            <person name="Cotton J.A."/>
            <person name="Harris D."/>
            <person name="Hill-Cawthorne G.A."/>
            <person name="Konen-Waisman S."/>
            <person name="Latham S.M."/>
            <person name="Mourier T."/>
            <person name="Norton R."/>
            <person name="Quail M.A."/>
            <person name="Sanders M."/>
            <person name="Shanmugam D."/>
            <person name="Sohal A."/>
            <person name="Wasmuth J.D."/>
            <person name="Brunk B."/>
            <person name="Grigg M.E."/>
            <person name="Howard J.C."/>
            <person name="Parkinson J."/>
            <person name="Roos D.S."/>
            <person name="Trees A.J."/>
            <person name="Berriman M."/>
            <person name="Pain A."/>
            <person name="Wastling J.M."/>
        </authorList>
    </citation>
    <scope>NUCLEOTIDE SEQUENCE [LARGE SCALE GENOMIC DNA]</scope>
    <source>
        <strain evidence="4">Liverpool</strain>
    </source>
</reference>
<dbReference type="RefSeq" id="XP_003881316.1">
    <property type="nucleotide sequence ID" value="XM_003881267.1"/>
</dbReference>
<feature type="domain" description="SRS" evidence="1">
    <location>
        <begin position="198"/>
        <end position="330"/>
    </location>
</feature>
<dbReference type="Gene3D" id="2.60.40.1320">
    <property type="entry name" value="SRS domain"/>
    <property type="match status" value="2"/>
</dbReference>
<accession>F0VCG1</accession>
<protein>
    <submittedName>
        <fullName evidence="2 3">Srs domain-containing protein</fullName>
    </submittedName>
</protein>
<dbReference type="InParanoid" id="F0VCG1"/>
<evidence type="ECO:0000313" key="2">
    <source>
        <dbReference type="EMBL" id="CBZ51283.1"/>
    </source>
</evidence>
<dbReference type="InterPro" id="IPR036755">
    <property type="entry name" value="SRS_dom_sf"/>
</dbReference>
<dbReference type="OrthoDB" id="333190at2759"/>
<keyword evidence="4" id="KW-1185">Reference proteome</keyword>